<reference evidence="4" key="1">
    <citation type="journal article" date="2014" name="Int. J. Syst. Evol. Microbiol.">
        <title>Complete genome sequence of Corynebacterium casei LMG S-19264T (=DSM 44701T), isolated from a smear-ripened cheese.</title>
        <authorList>
            <consortium name="US DOE Joint Genome Institute (JGI-PGF)"/>
            <person name="Walter F."/>
            <person name="Albersmeier A."/>
            <person name="Kalinowski J."/>
            <person name="Ruckert C."/>
        </authorList>
    </citation>
    <scope>NUCLEOTIDE SEQUENCE</scope>
    <source>
        <strain evidence="4">CCM 7897</strain>
    </source>
</reference>
<keyword evidence="2" id="KW-0560">Oxidoreductase</keyword>
<dbReference type="NCBIfam" id="NF005559">
    <property type="entry name" value="PRK07231.1"/>
    <property type="match status" value="1"/>
</dbReference>
<protein>
    <submittedName>
        <fullName evidence="4">3-oxoacyl-ACP reductase</fullName>
    </submittedName>
</protein>
<evidence type="ECO:0000313" key="5">
    <source>
        <dbReference type="Proteomes" id="UP000606044"/>
    </source>
</evidence>
<dbReference type="Gene3D" id="3.40.50.720">
    <property type="entry name" value="NAD(P)-binding Rossmann-like Domain"/>
    <property type="match status" value="1"/>
</dbReference>
<accession>A0A917FCQ5</accession>
<evidence type="ECO:0000313" key="4">
    <source>
        <dbReference type="EMBL" id="GGF68607.1"/>
    </source>
</evidence>
<dbReference type="FunFam" id="3.40.50.720:FF:000084">
    <property type="entry name" value="Short-chain dehydrogenase reductase"/>
    <property type="match status" value="1"/>
</dbReference>
<reference evidence="4" key="2">
    <citation type="submission" date="2020-09" db="EMBL/GenBank/DDBJ databases">
        <authorList>
            <person name="Sun Q."/>
            <person name="Sedlacek I."/>
        </authorList>
    </citation>
    <scope>NUCLEOTIDE SEQUENCE</scope>
    <source>
        <strain evidence="4">CCM 7897</strain>
    </source>
</reference>
<comment type="caution">
    <text evidence="4">The sequence shown here is derived from an EMBL/GenBank/DDBJ whole genome shotgun (WGS) entry which is preliminary data.</text>
</comment>
<dbReference type="SUPFAM" id="SSF51735">
    <property type="entry name" value="NAD(P)-binding Rossmann-fold domains"/>
    <property type="match status" value="1"/>
</dbReference>
<dbReference type="PRINTS" id="PR00081">
    <property type="entry name" value="GDHRDH"/>
</dbReference>
<dbReference type="AlphaFoldDB" id="A0A917FCQ5"/>
<evidence type="ECO:0000256" key="1">
    <source>
        <dbReference type="ARBA" id="ARBA00006484"/>
    </source>
</evidence>
<sequence>MSIDLSGKVALITGASRGIGLAVARRLIAAGATVVLNSRNFDASVADELAASAPDRVSVQAGDMADPEAARQLVRAVFARHKRLDALVNNAGTMRAAMIGMISDEDMRATLDLNLAAPMHLIQAAARLLARSGGSIVNVASVVGLEGAAGQMAYAASKAGVIGATRAAAKELASKGVRVNAVAPGYIETEMTAGLGDEVRAQSLKAIGLGRAGTPEDVADAVLFLCSDMSRYITGQVLRVDGGMVI</sequence>
<dbReference type="InterPro" id="IPR057326">
    <property type="entry name" value="KR_dom"/>
</dbReference>
<dbReference type="PANTHER" id="PTHR42760">
    <property type="entry name" value="SHORT-CHAIN DEHYDROGENASES/REDUCTASES FAMILY MEMBER"/>
    <property type="match status" value="1"/>
</dbReference>
<dbReference type="GO" id="GO:0016616">
    <property type="term" value="F:oxidoreductase activity, acting on the CH-OH group of donors, NAD or NADP as acceptor"/>
    <property type="evidence" value="ECO:0007669"/>
    <property type="project" value="TreeGrafter"/>
</dbReference>
<dbReference type="RefSeq" id="WP_188580039.1">
    <property type="nucleotide sequence ID" value="NZ_BMCT01000004.1"/>
</dbReference>
<name>A0A917FCQ5_9HYPH</name>
<feature type="domain" description="Ketoreductase" evidence="3">
    <location>
        <begin position="8"/>
        <end position="218"/>
    </location>
</feature>
<dbReference type="SMART" id="SM00822">
    <property type="entry name" value="PKS_KR"/>
    <property type="match status" value="1"/>
</dbReference>
<keyword evidence="5" id="KW-1185">Reference proteome</keyword>
<proteinExistence type="inferred from homology"/>
<evidence type="ECO:0000259" key="3">
    <source>
        <dbReference type="SMART" id="SM00822"/>
    </source>
</evidence>
<comment type="similarity">
    <text evidence="1">Belongs to the short-chain dehydrogenases/reductases (SDR) family.</text>
</comment>
<evidence type="ECO:0000256" key="2">
    <source>
        <dbReference type="ARBA" id="ARBA00023002"/>
    </source>
</evidence>
<gene>
    <name evidence="4" type="primary">fabG</name>
    <name evidence="4" type="ORF">GCM10007301_30330</name>
</gene>
<dbReference type="Proteomes" id="UP000606044">
    <property type="component" value="Unassembled WGS sequence"/>
</dbReference>
<dbReference type="InterPro" id="IPR036291">
    <property type="entry name" value="NAD(P)-bd_dom_sf"/>
</dbReference>
<dbReference type="InterPro" id="IPR002347">
    <property type="entry name" value="SDR_fam"/>
</dbReference>
<dbReference type="EMBL" id="BMCT01000004">
    <property type="protein sequence ID" value="GGF68607.1"/>
    <property type="molecule type" value="Genomic_DNA"/>
</dbReference>
<dbReference type="Pfam" id="PF13561">
    <property type="entry name" value="adh_short_C2"/>
    <property type="match status" value="1"/>
</dbReference>
<dbReference type="PRINTS" id="PR00080">
    <property type="entry name" value="SDRFAMILY"/>
</dbReference>
<organism evidence="4 5">
    <name type="scientific">Azorhizobium oxalatiphilum</name>
    <dbReference type="NCBI Taxonomy" id="980631"/>
    <lineage>
        <taxon>Bacteria</taxon>
        <taxon>Pseudomonadati</taxon>
        <taxon>Pseudomonadota</taxon>
        <taxon>Alphaproteobacteria</taxon>
        <taxon>Hyphomicrobiales</taxon>
        <taxon>Xanthobacteraceae</taxon>
        <taxon>Azorhizobium</taxon>
    </lineage>
</organism>
<dbReference type="PANTHER" id="PTHR42760:SF133">
    <property type="entry name" value="3-OXOACYL-[ACYL-CARRIER-PROTEIN] REDUCTASE"/>
    <property type="match status" value="1"/>
</dbReference>